<evidence type="ECO:0000313" key="3">
    <source>
        <dbReference type="Proteomes" id="UP000323000"/>
    </source>
</evidence>
<gene>
    <name evidence="2" type="ORF">EZV62_022180</name>
</gene>
<keyword evidence="3" id="KW-1185">Reference proteome</keyword>
<evidence type="ECO:0000256" key="1">
    <source>
        <dbReference type="SAM" id="MobiDB-lite"/>
    </source>
</evidence>
<protein>
    <submittedName>
        <fullName evidence="2">Uncharacterized protein</fullName>
    </submittedName>
</protein>
<reference evidence="3" key="1">
    <citation type="journal article" date="2019" name="Gigascience">
        <title>De novo genome assembly of the endangered Acer yangbiense, a plant species with extremely small populations endemic to Yunnan Province, China.</title>
        <authorList>
            <person name="Yang J."/>
            <person name="Wariss H.M."/>
            <person name="Tao L."/>
            <person name="Zhang R."/>
            <person name="Yun Q."/>
            <person name="Hollingsworth P."/>
            <person name="Dao Z."/>
            <person name="Luo G."/>
            <person name="Guo H."/>
            <person name="Ma Y."/>
            <person name="Sun W."/>
        </authorList>
    </citation>
    <scope>NUCLEOTIDE SEQUENCE [LARGE SCALE GENOMIC DNA]</scope>
    <source>
        <strain evidence="3">cv. Malutang</strain>
    </source>
</reference>
<feature type="region of interest" description="Disordered" evidence="1">
    <location>
        <begin position="83"/>
        <end position="116"/>
    </location>
</feature>
<proteinExistence type="predicted"/>
<name>A0A5C7H7U6_9ROSI</name>
<comment type="caution">
    <text evidence="2">The sequence shown here is derived from an EMBL/GenBank/DDBJ whole genome shotgun (WGS) entry which is preliminary data.</text>
</comment>
<organism evidence="2 3">
    <name type="scientific">Acer yangbiense</name>
    <dbReference type="NCBI Taxonomy" id="1000413"/>
    <lineage>
        <taxon>Eukaryota</taxon>
        <taxon>Viridiplantae</taxon>
        <taxon>Streptophyta</taxon>
        <taxon>Embryophyta</taxon>
        <taxon>Tracheophyta</taxon>
        <taxon>Spermatophyta</taxon>
        <taxon>Magnoliopsida</taxon>
        <taxon>eudicotyledons</taxon>
        <taxon>Gunneridae</taxon>
        <taxon>Pentapetalae</taxon>
        <taxon>rosids</taxon>
        <taxon>malvids</taxon>
        <taxon>Sapindales</taxon>
        <taxon>Sapindaceae</taxon>
        <taxon>Hippocastanoideae</taxon>
        <taxon>Acereae</taxon>
        <taxon>Acer</taxon>
    </lineage>
</organism>
<dbReference type="Proteomes" id="UP000323000">
    <property type="component" value="Chromosome 10"/>
</dbReference>
<dbReference type="AlphaFoldDB" id="A0A5C7H7U6"/>
<accession>A0A5C7H7U6</accession>
<evidence type="ECO:0000313" key="2">
    <source>
        <dbReference type="EMBL" id="TXG53011.1"/>
    </source>
</evidence>
<sequence>MLVPNVKTRCKIDGELYKYKRAEVLFGSPMTVRMRGLKSPVEDNLTWNDVATAAKVRQSSYRFRSREASSSWVSQQSQIQSSLQLVDEEESEEEIGGEDEGSTLRRRSSKGDWRRG</sequence>
<feature type="compositionally biased region" description="Acidic residues" evidence="1">
    <location>
        <begin position="86"/>
        <end position="101"/>
    </location>
</feature>
<dbReference type="EMBL" id="VAHF01000010">
    <property type="protein sequence ID" value="TXG53011.1"/>
    <property type="molecule type" value="Genomic_DNA"/>
</dbReference>